<dbReference type="PANTHER" id="PTHR43213:SF5">
    <property type="entry name" value="BIFUNCTIONAL DTTP_UTP PYROPHOSPHATASE_METHYLTRANSFERASE PROTEIN-RELATED"/>
    <property type="match status" value="1"/>
</dbReference>
<comment type="catalytic activity">
    <reaction evidence="3">
        <text>UTP + H2O = UMP + diphosphate + H(+)</text>
        <dbReference type="Rhea" id="RHEA:29395"/>
        <dbReference type="ChEBI" id="CHEBI:15377"/>
        <dbReference type="ChEBI" id="CHEBI:15378"/>
        <dbReference type="ChEBI" id="CHEBI:33019"/>
        <dbReference type="ChEBI" id="CHEBI:46398"/>
        <dbReference type="ChEBI" id="CHEBI:57865"/>
        <dbReference type="EC" id="3.6.1.9"/>
    </reaction>
</comment>
<feature type="active site" description="Proton acceptor" evidence="3">
    <location>
        <position position="69"/>
    </location>
</feature>
<keyword evidence="2 3" id="KW-0378">Hydrolase</keyword>
<comment type="similarity">
    <text evidence="3">Belongs to the Maf family. YhdE subfamily.</text>
</comment>
<dbReference type="Gene3D" id="3.90.950.10">
    <property type="match status" value="1"/>
</dbReference>
<feature type="site" description="Important for substrate specificity" evidence="3">
    <location>
        <position position="13"/>
    </location>
</feature>
<dbReference type="PIRSF" id="PIRSF006305">
    <property type="entry name" value="Maf"/>
    <property type="match status" value="1"/>
</dbReference>
<dbReference type="CDD" id="cd00555">
    <property type="entry name" value="Maf"/>
    <property type="match status" value="1"/>
</dbReference>
<sequence>MMNALVLGSGSPRRKELLELAGYRFEVRTSEADESVITEKDPEILVKKLAEVKADHIETDNNEILVTADTVVSIDGEVLGKPESKEEAIETLRLLSGRSHAVHTGVMIRGSESYDLFAARTEVDFLELTETDILRYIDTGDSFDKAGSYGIQTKGALLVKGIKGDYYNVVGLPIACLARKLVSFNIFPSW</sequence>
<dbReference type="SUPFAM" id="SSF52972">
    <property type="entry name" value="ITPase-like"/>
    <property type="match status" value="1"/>
</dbReference>
<comment type="function">
    <text evidence="3">Nucleoside triphosphate pyrophosphatase that hydrolyzes dTTP and UTP. May have a dual role in cell division arrest and in preventing the incorporation of modified nucleotides into cellular nucleic acids.</text>
</comment>
<comment type="cofactor">
    <cofactor evidence="1 3">
        <name>a divalent metal cation</name>
        <dbReference type="ChEBI" id="CHEBI:60240"/>
    </cofactor>
</comment>
<evidence type="ECO:0000313" key="5">
    <source>
        <dbReference type="Proteomes" id="UP000619534"/>
    </source>
</evidence>
<comment type="catalytic activity">
    <reaction evidence="3">
        <text>dTTP + H2O = dTMP + diphosphate + H(+)</text>
        <dbReference type="Rhea" id="RHEA:28534"/>
        <dbReference type="ChEBI" id="CHEBI:15377"/>
        <dbReference type="ChEBI" id="CHEBI:15378"/>
        <dbReference type="ChEBI" id="CHEBI:33019"/>
        <dbReference type="ChEBI" id="CHEBI:37568"/>
        <dbReference type="ChEBI" id="CHEBI:63528"/>
        <dbReference type="EC" id="3.6.1.9"/>
    </reaction>
</comment>
<evidence type="ECO:0000256" key="1">
    <source>
        <dbReference type="ARBA" id="ARBA00001968"/>
    </source>
</evidence>
<dbReference type="PANTHER" id="PTHR43213">
    <property type="entry name" value="BIFUNCTIONAL DTTP/UTP PYROPHOSPHATASE/METHYLTRANSFERASE PROTEIN-RELATED"/>
    <property type="match status" value="1"/>
</dbReference>
<dbReference type="HAMAP" id="MF_00528">
    <property type="entry name" value="Maf"/>
    <property type="match status" value="1"/>
</dbReference>
<evidence type="ECO:0000256" key="3">
    <source>
        <dbReference type="HAMAP-Rule" id="MF_00528"/>
    </source>
</evidence>
<protein>
    <recommendedName>
        <fullName evidence="3">dTTP/UTP pyrophosphatase</fullName>
        <shortName evidence="3">dTTPase/UTPase</shortName>
        <ecNumber evidence="3">3.6.1.9</ecNumber>
    </recommendedName>
    <alternativeName>
        <fullName evidence="3">Nucleoside triphosphate pyrophosphatase</fullName>
    </alternativeName>
    <alternativeName>
        <fullName evidence="3">Nucleotide pyrophosphatase</fullName>
        <shortName evidence="3">Nucleotide PPase</shortName>
    </alternativeName>
</protein>
<gene>
    <name evidence="4" type="primary">maf</name>
    <name evidence="4" type="ORF">GCM10007216_24600</name>
</gene>
<evidence type="ECO:0000313" key="4">
    <source>
        <dbReference type="EMBL" id="GGC92924.1"/>
    </source>
</evidence>
<dbReference type="Pfam" id="PF02545">
    <property type="entry name" value="Maf"/>
    <property type="match status" value="1"/>
</dbReference>
<comment type="subcellular location">
    <subcellularLocation>
        <location evidence="3">Cytoplasm</location>
    </subcellularLocation>
</comment>
<dbReference type="InterPro" id="IPR003697">
    <property type="entry name" value="Maf-like"/>
</dbReference>
<name>A0ABQ1P8R6_9BACI</name>
<organism evidence="4 5">
    <name type="scientific">Thalassobacillus devorans</name>
    <dbReference type="NCBI Taxonomy" id="279813"/>
    <lineage>
        <taxon>Bacteria</taxon>
        <taxon>Bacillati</taxon>
        <taxon>Bacillota</taxon>
        <taxon>Bacilli</taxon>
        <taxon>Bacillales</taxon>
        <taxon>Bacillaceae</taxon>
        <taxon>Thalassobacillus</taxon>
    </lineage>
</organism>
<dbReference type="EC" id="3.6.1.9" evidence="3"/>
<proteinExistence type="inferred from homology"/>
<comment type="caution">
    <text evidence="4">The sequence shown here is derived from an EMBL/GenBank/DDBJ whole genome shotgun (WGS) entry which is preliminary data.</text>
</comment>
<keyword evidence="5" id="KW-1185">Reference proteome</keyword>
<accession>A0ABQ1P8R6</accession>
<feature type="site" description="Important for substrate specificity" evidence="3">
    <location>
        <position position="70"/>
    </location>
</feature>
<dbReference type="EMBL" id="BMCJ01000004">
    <property type="protein sequence ID" value="GGC92924.1"/>
    <property type="molecule type" value="Genomic_DNA"/>
</dbReference>
<keyword evidence="3" id="KW-0546">Nucleotide metabolism</keyword>
<reference evidence="5" key="1">
    <citation type="journal article" date="2019" name="Int. J. Syst. Evol. Microbiol.">
        <title>The Global Catalogue of Microorganisms (GCM) 10K type strain sequencing project: providing services to taxonomists for standard genome sequencing and annotation.</title>
        <authorList>
            <consortium name="The Broad Institute Genomics Platform"/>
            <consortium name="The Broad Institute Genome Sequencing Center for Infectious Disease"/>
            <person name="Wu L."/>
            <person name="Ma J."/>
        </authorList>
    </citation>
    <scope>NUCLEOTIDE SEQUENCE [LARGE SCALE GENOMIC DNA]</scope>
    <source>
        <strain evidence="5">CCM 7282</strain>
    </source>
</reference>
<dbReference type="Proteomes" id="UP000619534">
    <property type="component" value="Unassembled WGS sequence"/>
</dbReference>
<feature type="site" description="Important for substrate specificity" evidence="3">
    <location>
        <position position="152"/>
    </location>
</feature>
<keyword evidence="3" id="KW-0963">Cytoplasm</keyword>
<evidence type="ECO:0000256" key="2">
    <source>
        <dbReference type="ARBA" id="ARBA00022801"/>
    </source>
</evidence>
<dbReference type="InterPro" id="IPR029001">
    <property type="entry name" value="ITPase-like_fam"/>
</dbReference>
<comment type="caution">
    <text evidence="3">Lacks conserved residue(s) required for the propagation of feature annotation.</text>
</comment>
<dbReference type="NCBIfam" id="TIGR00172">
    <property type="entry name" value="maf"/>
    <property type="match status" value="1"/>
</dbReference>